<dbReference type="FunFam" id="3.40.30.10:FF:000404">
    <property type="entry name" value="WGS project CABT00000000 data, contig 2.14"/>
    <property type="match status" value="1"/>
</dbReference>
<dbReference type="EMBL" id="JAPQKI010000011">
    <property type="protein sequence ID" value="KAJ5082433.1"/>
    <property type="molecule type" value="Genomic_DNA"/>
</dbReference>
<dbReference type="RefSeq" id="XP_056468955.1">
    <property type="nucleotide sequence ID" value="XM_056623967.1"/>
</dbReference>
<feature type="region of interest" description="Disordered" evidence="1">
    <location>
        <begin position="1"/>
        <end position="60"/>
    </location>
</feature>
<accession>A0A9W9EIH3</accession>
<evidence type="ECO:0008006" key="4">
    <source>
        <dbReference type="Google" id="ProtNLM"/>
    </source>
</evidence>
<dbReference type="SUPFAM" id="SSF52833">
    <property type="entry name" value="Thioredoxin-like"/>
    <property type="match status" value="1"/>
</dbReference>
<gene>
    <name evidence="2" type="ORF">N7532_011476</name>
</gene>
<dbReference type="PANTHER" id="PTHR28630:SF3">
    <property type="entry name" value="PEROXIREDOXIN-LIKE 2C"/>
    <property type="match status" value="1"/>
</dbReference>
<sequence length="266" mass="29169">MPEKLCTDMATDQETRSVPASATTKDDSQIATVAAPANESAHAADDKNNERTGNDALPSPEACQKVENYQVLDREGNAHPFKSLYQGPDTAQRVLIIFVRHFFCGSCQEFLISLSQAIKPDDLARLPTSTSIVVIGCGDPGLIEFYATHTECPFPMYADPTRKLYDDLGMTNTLALGSKPEYIRKSMLRIIGESIIQGLKQIPSGLATKGGDSRQVGGEFLYEITAAGLQKQVTWCHRMETTRDHTSIDKLVRVLDPGGQYLQRGT</sequence>
<dbReference type="PANTHER" id="PTHR28630">
    <property type="match status" value="1"/>
</dbReference>
<keyword evidence="3" id="KW-1185">Reference proteome</keyword>
<dbReference type="OrthoDB" id="40334at2759"/>
<dbReference type="CDD" id="cd02970">
    <property type="entry name" value="PRX_like2"/>
    <property type="match status" value="1"/>
</dbReference>
<dbReference type="InterPro" id="IPR036249">
    <property type="entry name" value="Thioredoxin-like_sf"/>
</dbReference>
<dbReference type="AlphaFoldDB" id="A0A9W9EIH3"/>
<dbReference type="InterPro" id="IPR032801">
    <property type="entry name" value="PXL2A/B/C"/>
</dbReference>
<reference evidence="2" key="2">
    <citation type="journal article" date="2023" name="IMA Fungus">
        <title>Comparative genomic study of the Penicillium genus elucidates a diverse pangenome and 15 lateral gene transfer events.</title>
        <authorList>
            <person name="Petersen C."/>
            <person name="Sorensen T."/>
            <person name="Nielsen M.R."/>
            <person name="Sondergaard T.E."/>
            <person name="Sorensen J.L."/>
            <person name="Fitzpatrick D.A."/>
            <person name="Frisvad J.C."/>
            <person name="Nielsen K.L."/>
        </authorList>
    </citation>
    <scope>NUCLEOTIDE SEQUENCE</scope>
    <source>
        <strain evidence="2">IBT 30761</strain>
    </source>
</reference>
<dbReference type="Pfam" id="PF13911">
    <property type="entry name" value="AhpC-TSA_2"/>
    <property type="match status" value="1"/>
</dbReference>
<evidence type="ECO:0000313" key="3">
    <source>
        <dbReference type="Proteomes" id="UP001149074"/>
    </source>
</evidence>
<dbReference type="Gene3D" id="3.40.30.10">
    <property type="entry name" value="Glutaredoxin"/>
    <property type="match status" value="1"/>
</dbReference>
<proteinExistence type="predicted"/>
<evidence type="ECO:0000256" key="1">
    <source>
        <dbReference type="SAM" id="MobiDB-lite"/>
    </source>
</evidence>
<feature type="compositionally biased region" description="Basic and acidic residues" evidence="1">
    <location>
        <begin position="42"/>
        <end position="53"/>
    </location>
</feature>
<name>A0A9W9EIH3_9EURO</name>
<reference evidence="2" key="1">
    <citation type="submission" date="2022-11" db="EMBL/GenBank/DDBJ databases">
        <authorList>
            <person name="Petersen C."/>
        </authorList>
    </citation>
    <scope>NUCLEOTIDE SEQUENCE</scope>
    <source>
        <strain evidence="2">IBT 30761</strain>
    </source>
</reference>
<dbReference type="Proteomes" id="UP001149074">
    <property type="component" value="Unassembled WGS sequence"/>
</dbReference>
<protein>
    <recommendedName>
        <fullName evidence="4">AhpC/TSA antioxidant enzyme-domain-containing protein</fullName>
    </recommendedName>
</protein>
<dbReference type="GeneID" id="81362946"/>
<evidence type="ECO:0000313" key="2">
    <source>
        <dbReference type="EMBL" id="KAJ5082433.1"/>
    </source>
</evidence>
<feature type="compositionally biased region" description="Polar residues" evidence="1">
    <location>
        <begin position="10"/>
        <end position="23"/>
    </location>
</feature>
<comment type="caution">
    <text evidence="2">The sequence shown here is derived from an EMBL/GenBank/DDBJ whole genome shotgun (WGS) entry which is preliminary data.</text>
</comment>
<organism evidence="2 3">
    <name type="scientific">Penicillium argentinense</name>
    <dbReference type="NCBI Taxonomy" id="1131581"/>
    <lineage>
        <taxon>Eukaryota</taxon>
        <taxon>Fungi</taxon>
        <taxon>Dikarya</taxon>
        <taxon>Ascomycota</taxon>
        <taxon>Pezizomycotina</taxon>
        <taxon>Eurotiomycetes</taxon>
        <taxon>Eurotiomycetidae</taxon>
        <taxon>Eurotiales</taxon>
        <taxon>Aspergillaceae</taxon>
        <taxon>Penicillium</taxon>
    </lineage>
</organism>